<dbReference type="InterPro" id="IPR058192">
    <property type="entry name" value="WHD_ROQ1-like"/>
</dbReference>
<dbReference type="PANTHER" id="PTHR11017">
    <property type="entry name" value="LEUCINE-RICH REPEAT-CONTAINING PROTEIN"/>
    <property type="match status" value="1"/>
</dbReference>
<gene>
    <name evidence="10" type="ORF">TSUD_79000</name>
</gene>
<dbReference type="EMBL" id="DF973203">
    <property type="protein sequence ID" value="GAU19774.1"/>
    <property type="molecule type" value="Genomic_DNA"/>
</dbReference>
<keyword evidence="2" id="KW-0433">Leucine-rich repeat</keyword>
<evidence type="ECO:0000256" key="7">
    <source>
        <dbReference type="ARBA" id="ARBA00047304"/>
    </source>
</evidence>
<dbReference type="InterPro" id="IPR000157">
    <property type="entry name" value="TIR_dom"/>
</dbReference>
<dbReference type="GO" id="GO:0043531">
    <property type="term" value="F:ADP binding"/>
    <property type="evidence" value="ECO:0007669"/>
    <property type="project" value="InterPro"/>
</dbReference>
<evidence type="ECO:0000313" key="11">
    <source>
        <dbReference type="Proteomes" id="UP000242715"/>
    </source>
</evidence>
<evidence type="ECO:0000256" key="3">
    <source>
        <dbReference type="ARBA" id="ARBA00022737"/>
    </source>
</evidence>
<dbReference type="AlphaFoldDB" id="A0A2Z6LP95"/>
<dbReference type="InterPro" id="IPR045344">
    <property type="entry name" value="C-JID"/>
</dbReference>
<reference evidence="11" key="1">
    <citation type="journal article" date="2017" name="Front. Plant Sci.">
        <title>Climate Clever Clovers: New Paradigm to Reduce the Environmental Footprint of Ruminants by Breeding Low Methanogenic Forages Utilizing Haplotype Variation.</title>
        <authorList>
            <person name="Kaur P."/>
            <person name="Appels R."/>
            <person name="Bayer P.E."/>
            <person name="Keeble-Gagnere G."/>
            <person name="Wang J."/>
            <person name="Hirakawa H."/>
            <person name="Shirasawa K."/>
            <person name="Vercoe P."/>
            <person name="Stefanova K."/>
            <person name="Durmic Z."/>
            <person name="Nichols P."/>
            <person name="Revell C."/>
            <person name="Isobe S.N."/>
            <person name="Edwards D."/>
            <person name="Erskine W."/>
        </authorList>
    </citation>
    <scope>NUCLEOTIDE SEQUENCE [LARGE SCALE GENOMIC DNA]</scope>
    <source>
        <strain evidence="11">cv. Daliak</strain>
    </source>
</reference>
<dbReference type="GO" id="GO:0061809">
    <property type="term" value="F:NAD+ nucleosidase activity, cyclic ADP-ribose generating"/>
    <property type="evidence" value="ECO:0007669"/>
    <property type="project" value="UniProtKB-EC"/>
</dbReference>
<dbReference type="Gene3D" id="3.40.50.10140">
    <property type="entry name" value="Toll/interleukin-1 receptor homology (TIR) domain"/>
    <property type="match status" value="1"/>
</dbReference>
<organism evidence="10 11">
    <name type="scientific">Trifolium subterraneum</name>
    <name type="common">Subterranean clover</name>
    <dbReference type="NCBI Taxonomy" id="3900"/>
    <lineage>
        <taxon>Eukaryota</taxon>
        <taxon>Viridiplantae</taxon>
        <taxon>Streptophyta</taxon>
        <taxon>Embryophyta</taxon>
        <taxon>Tracheophyta</taxon>
        <taxon>Spermatophyta</taxon>
        <taxon>Magnoliopsida</taxon>
        <taxon>eudicotyledons</taxon>
        <taxon>Gunneridae</taxon>
        <taxon>Pentapetalae</taxon>
        <taxon>rosids</taxon>
        <taxon>fabids</taxon>
        <taxon>Fabales</taxon>
        <taxon>Fabaceae</taxon>
        <taxon>Papilionoideae</taxon>
        <taxon>50 kb inversion clade</taxon>
        <taxon>NPAAA clade</taxon>
        <taxon>Hologalegina</taxon>
        <taxon>IRL clade</taxon>
        <taxon>Trifolieae</taxon>
        <taxon>Trifolium</taxon>
    </lineage>
</organism>
<protein>
    <recommendedName>
        <fullName evidence="1">ADP-ribosyl cyclase/cyclic ADP-ribose hydrolase</fullName>
        <ecNumber evidence="1">3.2.2.6</ecNumber>
    </recommendedName>
</protein>
<dbReference type="InterPro" id="IPR002182">
    <property type="entry name" value="NB-ARC"/>
</dbReference>
<dbReference type="PANTHER" id="PTHR11017:SF568">
    <property type="entry name" value="ADP-RIBOSYL CYCLASE_CYCLIC ADP-RIBOSE HYDROLASE"/>
    <property type="match status" value="1"/>
</dbReference>
<dbReference type="InterPro" id="IPR035897">
    <property type="entry name" value="Toll_tir_struct_dom_sf"/>
</dbReference>
<evidence type="ECO:0000256" key="2">
    <source>
        <dbReference type="ARBA" id="ARBA00022614"/>
    </source>
</evidence>
<dbReference type="Pfam" id="PF00931">
    <property type="entry name" value="NB-ARC"/>
    <property type="match status" value="1"/>
</dbReference>
<accession>A0A2Z6LP95</accession>
<dbReference type="PROSITE" id="PS50104">
    <property type="entry name" value="TIR"/>
    <property type="match status" value="1"/>
</dbReference>
<name>A0A2Z6LP95_TRISU</name>
<keyword evidence="6" id="KW-0520">NAD</keyword>
<evidence type="ECO:0000256" key="8">
    <source>
        <dbReference type="SAM" id="MobiDB-lite"/>
    </source>
</evidence>
<evidence type="ECO:0000256" key="6">
    <source>
        <dbReference type="ARBA" id="ARBA00023027"/>
    </source>
</evidence>
<evidence type="ECO:0000256" key="5">
    <source>
        <dbReference type="ARBA" id="ARBA00022821"/>
    </source>
</evidence>
<dbReference type="EC" id="3.2.2.6" evidence="1"/>
<dbReference type="Gene3D" id="1.10.8.430">
    <property type="entry name" value="Helical domain of apoptotic protease-activating factors"/>
    <property type="match status" value="2"/>
</dbReference>
<proteinExistence type="predicted"/>
<dbReference type="SUPFAM" id="SSF52540">
    <property type="entry name" value="P-loop containing nucleoside triphosphate hydrolases"/>
    <property type="match status" value="2"/>
</dbReference>
<dbReference type="Pfam" id="PF20160">
    <property type="entry name" value="C-JID"/>
    <property type="match status" value="1"/>
</dbReference>
<evidence type="ECO:0000256" key="1">
    <source>
        <dbReference type="ARBA" id="ARBA00011982"/>
    </source>
</evidence>
<dbReference type="SUPFAM" id="SSF52058">
    <property type="entry name" value="L domain-like"/>
    <property type="match status" value="2"/>
</dbReference>
<dbReference type="FunFam" id="3.40.50.10140:FF:000007">
    <property type="entry name" value="Disease resistance protein (TIR-NBS-LRR class)"/>
    <property type="match status" value="1"/>
</dbReference>
<dbReference type="SMART" id="SM00255">
    <property type="entry name" value="TIR"/>
    <property type="match status" value="1"/>
</dbReference>
<dbReference type="SUPFAM" id="SSF52200">
    <property type="entry name" value="Toll/Interleukin receptor TIR domain"/>
    <property type="match status" value="1"/>
</dbReference>
<dbReference type="OrthoDB" id="1434263at2759"/>
<dbReference type="SUPFAM" id="SSF46785">
    <property type="entry name" value="Winged helix' DNA-binding domain"/>
    <property type="match status" value="1"/>
</dbReference>
<keyword evidence="11" id="KW-1185">Reference proteome</keyword>
<sequence>MTSPALPNGDHQFLNNYFASVFVILKREDTRDNFTSHLYAELCRQNIETFIDYRLERGEHISPALYKAIEESTIYVIILSEHYASSSWCLDELTEILKCKDRYGREVIPVFYKADPSNVRHQRHSYADDLVKHHQRFGHKVDTWKAALTQVAGISGWDSQKTRPESTLVTEIVKDILKKLNSCFLSNYKGMTGIDIHIEQIQSLLLLELPTVRMIGIWGMGGIGKTTIASAVFEKLATQFCSKSIILNVQQEIERVGLSHEMDDQVSLQLFCLFAFKQNHPKESFVSLTEKVLDYAKGLPLALKVLGSLLYGKSKEVWESQLQKLEKLPDLKIFRLFKLSYDGLDGEQKDIFLDIACFHRGEFEKDVALTLDSCGFSAYIGMDVLKDRLQCVDDPGKRSRLWKASDIYDVLSKKMGKGTDAIRRIFLDMKEIKKVQLHADTFKKMHNLRMIKFDNGHAKDSNVTFHGFLKSFPNHLKFLHWDCFPQRSLPHDFCPKNLVTLDMSHSDLEQLWEGDQALPNLKRLNLHNSMKLRRLPDLSLCPNIEEVCLSGCIGLTQVYSSSFLNNLNILDLYGCTEVKSLNIPSNILSRSSASVTLCDCHNLETLLISGDYDVWESFSDTVPKNVLDYAQGLPLALKVLGSLLCGKSEKVWENELQKLKKLPDHEIFKLLKLSYDGLDDEQKDIFLDIACFHRGELKKDVALTLDSCGFSAYIGMDVLKDRSLISISEDGEVWMHDLIQEMGHEIVRLQDKDDPGKRSRLWKSNDIYDVLCKNKGTGEIQCIFLDMDEMIEKVEVHAETFEKMHKLIKLLESPLTFNTFLKSFPGHLKFLRWDCFPQRSLPHDFCPENLVILDMRCSKLEKLWEGDQLEVLPEFKETMENLKVLILDKTAIKELPSSLHHLVRLEELSLVKCKNLKTIPSSIGNLSKLLKLHLAHCVSLETFPSSIFKLKLTELDFEGCSMLKTFPEIPNDSVCLSSLTKLSLQGSNIVNLPENLAHLSSLKSLDLRSAIPDWFPRRCQGHSVTIRSDRLYLCGGNRFIGFALCVVLGHDFPYDTYSCSFFDMSFSDISFAYTLKFESGGRIHFHPNKLKVESRGHNRRFAQHNTFIWKYELDLARIDNGLIDADTITFEILGKHDRPLSFPATMTVKECGICPLYTKQNDDDDDDDEGNIEEGGNYTQNKRRKK</sequence>
<dbReference type="Pfam" id="PF07725">
    <property type="entry name" value="LRR_3"/>
    <property type="match status" value="2"/>
</dbReference>
<dbReference type="PRINTS" id="PR00364">
    <property type="entry name" value="DISEASERSIST"/>
</dbReference>
<keyword evidence="4" id="KW-0378">Hydrolase</keyword>
<dbReference type="InterPro" id="IPR027417">
    <property type="entry name" value="P-loop_NTPase"/>
</dbReference>
<evidence type="ECO:0000256" key="4">
    <source>
        <dbReference type="ARBA" id="ARBA00022801"/>
    </source>
</evidence>
<dbReference type="InterPro" id="IPR036390">
    <property type="entry name" value="WH_DNA-bd_sf"/>
</dbReference>
<dbReference type="Pfam" id="PF01582">
    <property type="entry name" value="TIR"/>
    <property type="match status" value="1"/>
</dbReference>
<dbReference type="InterPro" id="IPR032675">
    <property type="entry name" value="LRR_dom_sf"/>
</dbReference>
<comment type="catalytic activity">
    <reaction evidence="7">
        <text>NAD(+) + H2O = ADP-D-ribose + nicotinamide + H(+)</text>
        <dbReference type="Rhea" id="RHEA:16301"/>
        <dbReference type="ChEBI" id="CHEBI:15377"/>
        <dbReference type="ChEBI" id="CHEBI:15378"/>
        <dbReference type="ChEBI" id="CHEBI:17154"/>
        <dbReference type="ChEBI" id="CHEBI:57540"/>
        <dbReference type="ChEBI" id="CHEBI:57967"/>
        <dbReference type="EC" id="3.2.2.6"/>
    </reaction>
    <physiologicalReaction direction="left-to-right" evidence="7">
        <dbReference type="Rhea" id="RHEA:16302"/>
    </physiologicalReaction>
</comment>
<feature type="compositionally biased region" description="Acidic residues" evidence="8">
    <location>
        <begin position="1162"/>
        <end position="1172"/>
    </location>
</feature>
<dbReference type="Gene3D" id="3.80.10.10">
    <property type="entry name" value="Ribonuclease Inhibitor"/>
    <property type="match status" value="3"/>
</dbReference>
<evidence type="ECO:0000259" key="9">
    <source>
        <dbReference type="PROSITE" id="PS50104"/>
    </source>
</evidence>
<feature type="region of interest" description="Disordered" evidence="8">
    <location>
        <begin position="1159"/>
        <end position="1186"/>
    </location>
</feature>
<dbReference type="InterPro" id="IPR011713">
    <property type="entry name" value="Leu-rich_rpt_3"/>
</dbReference>
<dbReference type="GO" id="GO:0007165">
    <property type="term" value="P:signal transduction"/>
    <property type="evidence" value="ECO:0007669"/>
    <property type="project" value="InterPro"/>
</dbReference>
<dbReference type="Proteomes" id="UP000242715">
    <property type="component" value="Unassembled WGS sequence"/>
</dbReference>
<feature type="domain" description="TIR" evidence="9">
    <location>
        <begin position="17"/>
        <end position="180"/>
    </location>
</feature>
<dbReference type="InterPro" id="IPR044974">
    <property type="entry name" value="Disease_R_plants"/>
</dbReference>
<keyword evidence="3" id="KW-0677">Repeat</keyword>
<dbReference type="InterPro" id="IPR042197">
    <property type="entry name" value="Apaf_helical"/>
</dbReference>
<evidence type="ECO:0000313" key="10">
    <source>
        <dbReference type="EMBL" id="GAU19774.1"/>
    </source>
</evidence>
<dbReference type="GO" id="GO:0006952">
    <property type="term" value="P:defense response"/>
    <property type="evidence" value="ECO:0007669"/>
    <property type="project" value="UniProtKB-KW"/>
</dbReference>
<keyword evidence="5" id="KW-0611">Plant defense</keyword>
<dbReference type="Pfam" id="PF23282">
    <property type="entry name" value="WHD_ROQ1"/>
    <property type="match status" value="2"/>
</dbReference>